<dbReference type="InterPro" id="IPR009016">
    <property type="entry name" value="Fe_hydrogenase"/>
</dbReference>
<sequence length="468" mass="53580">MRGWFIIETRFKAFQEKRMKIFSEVVKKYWNNQLNNSEDLNKLAENIREKYNFLEKDMSFIKDHIRIAMGLDPRGEDDFQDEINIIKNSKEVKKPIIAKIEGVCEYCDDEDCKCKDACKYEAHIYRRSKGPIIENNKCLNCGECVTKCDFGALADKIEFLPLIDFLKDEKVPVYATVAPSIIGQFGEDVTMGQIRTALKLLGFKDMVEVALFADVLTIKEAFEFTKLVKKEEDFFLTSCCCPVWFNLVKKNYPKLFQHMPPSISPMIASGRFLKKLYDDIKVVFVSPCIAKKAEAKEANLKGDIDFVLTFRELREIFDTLNINLKDLPKDEKDQASFGGRVYARTGGVSFSVKTVVNRLEPRRLIKLKAKKVDGVKKCKQILDELSLGNIKEYNFVEGMGCNGGCVGGPRTNINSEKAAKLVNEFGEDSLIMTPFDNINVMKILKQFGIDRIEEIIEDNEVSRLLNRE</sequence>
<dbReference type="InterPro" id="IPR050340">
    <property type="entry name" value="Cytosolic_Fe-S_CAF"/>
</dbReference>
<dbReference type="Gene3D" id="3.40.50.1780">
    <property type="match status" value="1"/>
</dbReference>
<feature type="domain" description="4Fe-4S ferredoxin-type" evidence="1">
    <location>
        <begin position="129"/>
        <end position="158"/>
    </location>
</feature>
<dbReference type="InterPro" id="IPR004108">
    <property type="entry name" value="Fe_hydrogenase_lsu_C"/>
</dbReference>
<organism evidence="2 3">
    <name type="scientific">Maledivibacter halophilus</name>
    <dbReference type="NCBI Taxonomy" id="36842"/>
    <lineage>
        <taxon>Bacteria</taxon>
        <taxon>Bacillati</taxon>
        <taxon>Bacillota</taxon>
        <taxon>Clostridia</taxon>
        <taxon>Peptostreptococcales</taxon>
        <taxon>Caminicellaceae</taxon>
        <taxon>Maledivibacter</taxon>
    </lineage>
</organism>
<accession>A0A1T5J3U5</accession>
<evidence type="ECO:0000313" key="2">
    <source>
        <dbReference type="EMBL" id="SKC46046.1"/>
    </source>
</evidence>
<dbReference type="PROSITE" id="PS51379">
    <property type="entry name" value="4FE4S_FER_2"/>
    <property type="match status" value="1"/>
</dbReference>
<evidence type="ECO:0000313" key="3">
    <source>
        <dbReference type="Proteomes" id="UP000190285"/>
    </source>
</evidence>
<dbReference type="PANTHER" id="PTHR11615">
    <property type="entry name" value="NITRATE, FORMATE, IRON DEHYDROGENASE"/>
    <property type="match status" value="1"/>
</dbReference>
<gene>
    <name evidence="2" type="ORF">SAMN02194393_00895</name>
</gene>
<reference evidence="2 3" key="1">
    <citation type="submission" date="2017-02" db="EMBL/GenBank/DDBJ databases">
        <authorList>
            <person name="Peterson S.W."/>
        </authorList>
    </citation>
    <scope>NUCLEOTIDE SEQUENCE [LARGE SCALE GENOMIC DNA]</scope>
    <source>
        <strain evidence="2 3">M1</strain>
    </source>
</reference>
<dbReference type="Gene3D" id="3.40.950.10">
    <property type="entry name" value="Fe-only Hydrogenase (Larger Subunit), Chain L, domain 3"/>
    <property type="match status" value="1"/>
</dbReference>
<dbReference type="SUPFAM" id="SSF53920">
    <property type="entry name" value="Fe-only hydrogenase"/>
    <property type="match status" value="1"/>
</dbReference>
<dbReference type="Gene3D" id="3.30.70.20">
    <property type="match status" value="1"/>
</dbReference>
<protein>
    <submittedName>
        <fullName evidence="2">Iron only hydrogenase large subunit, C-terminal domain</fullName>
    </submittedName>
</protein>
<proteinExistence type="predicted"/>
<dbReference type="SUPFAM" id="SSF54862">
    <property type="entry name" value="4Fe-4S ferredoxins"/>
    <property type="match status" value="1"/>
</dbReference>
<dbReference type="STRING" id="36842.SAMN02194393_00895"/>
<keyword evidence="3" id="KW-1185">Reference proteome</keyword>
<evidence type="ECO:0000259" key="1">
    <source>
        <dbReference type="PROSITE" id="PS51379"/>
    </source>
</evidence>
<dbReference type="EMBL" id="FUZT01000002">
    <property type="protein sequence ID" value="SKC46046.1"/>
    <property type="molecule type" value="Genomic_DNA"/>
</dbReference>
<dbReference type="InterPro" id="IPR017896">
    <property type="entry name" value="4Fe4S_Fe-S-bd"/>
</dbReference>
<dbReference type="OrthoDB" id="9798098at2"/>
<dbReference type="RefSeq" id="WP_139380246.1">
    <property type="nucleotide sequence ID" value="NZ_FUZT01000002.1"/>
</dbReference>
<dbReference type="Pfam" id="PF02906">
    <property type="entry name" value="Fe_hyd_lg_C"/>
    <property type="match status" value="1"/>
</dbReference>
<dbReference type="Proteomes" id="UP000190285">
    <property type="component" value="Unassembled WGS sequence"/>
</dbReference>
<dbReference type="AlphaFoldDB" id="A0A1T5J3U5"/>
<name>A0A1T5J3U5_9FIRM</name>